<feature type="transmembrane region" description="Helical" evidence="10">
    <location>
        <begin position="367"/>
        <end position="387"/>
    </location>
</feature>
<feature type="transmembrane region" description="Helical" evidence="10">
    <location>
        <begin position="56"/>
        <end position="83"/>
    </location>
</feature>
<keyword evidence="7" id="KW-0406">Ion transport</keyword>
<evidence type="ECO:0000256" key="5">
    <source>
        <dbReference type="ARBA" id="ARBA00022692"/>
    </source>
</evidence>
<dbReference type="PANTHER" id="PTHR43298:SF2">
    <property type="entry name" value="FMN_FAD EXPORTER YEEO-RELATED"/>
    <property type="match status" value="1"/>
</dbReference>
<feature type="transmembrane region" description="Helical" evidence="10">
    <location>
        <begin position="426"/>
        <end position="447"/>
    </location>
</feature>
<dbReference type="CDD" id="cd13137">
    <property type="entry name" value="MATE_NorM_like"/>
    <property type="match status" value="1"/>
</dbReference>
<keyword evidence="2" id="KW-0813">Transport</keyword>
<dbReference type="GO" id="GO:0042910">
    <property type="term" value="F:xenobiotic transmembrane transporter activity"/>
    <property type="evidence" value="ECO:0007669"/>
    <property type="project" value="InterPro"/>
</dbReference>
<evidence type="ECO:0000256" key="4">
    <source>
        <dbReference type="ARBA" id="ARBA00022475"/>
    </source>
</evidence>
<accession>A0A0G4K6R8</accession>
<keyword evidence="6 10" id="KW-1133">Transmembrane helix</keyword>
<dbReference type="PANTHER" id="PTHR43298">
    <property type="entry name" value="MULTIDRUG RESISTANCE PROTEIN NORM-RELATED"/>
    <property type="match status" value="1"/>
</dbReference>
<keyword evidence="4" id="KW-1003">Cell membrane</keyword>
<evidence type="ECO:0000313" key="11">
    <source>
        <dbReference type="EMBL" id="CRF33333.1"/>
    </source>
</evidence>
<evidence type="ECO:0000256" key="7">
    <source>
        <dbReference type="ARBA" id="ARBA00023065"/>
    </source>
</evidence>
<feature type="transmembrane region" description="Helical" evidence="10">
    <location>
        <begin position="104"/>
        <end position="122"/>
    </location>
</feature>
<keyword evidence="12" id="KW-1185">Reference proteome</keyword>
<dbReference type="GO" id="GO:0005886">
    <property type="term" value="C:plasma membrane"/>
    <property type="evidence" value="ECO:0007669"/>
    <property type="project" value="UniProtKB-SubCell"/>
</dbReference>
<feature type="transmembrane region" description="Helical" evidence="10">
    <location>
        <begin position="399"/>
        <end position="420"/>
    </location>
</feature>
<dbReference type="GO" id="GO:0015297">
    <property type="term" value="F:antiporter activity"/>
    <property type="evidence" value="ECO:0007669"/>
    <property type="project" value="UniProtKB-KW"/>
</dbReference>
<evidence type="ECO:0000256" key="8">
    <source>
        <dbReference type="ARBA" id="ARBA00023136"/>
    </source>
</evidence>
<dbReference type="NCBIfam" id="TIGR00797">
    <property type="entry name" value="matE"/>
    <property type="match status" value="1"/>
</dbReference>
<keyword evidence="3" id="KW-0050">Antiport</keyword>
<feature type="transmembrane region" description="Helical" evidence="10">
    <location>
        <begin position="178"/>
        <end position="197"/>
    </location>
</feature>
<dbReference type="OrthoDB" id="62420at2"/>
<name>A0A0G4K6R8_9SPIR</name>
<evidence type="ECO:0000256" key="6">
    <source>
        <dbReference type="ARBA" id="ARBA00022989"/>
    </source>
</evidence>
<keyword evidence="8 10" id="KW-0472">Membrane</keyword>
<proteinExistence type="predicted"/>
<dbReference type="PIRSF" id="PIRSF006603">
    <property type="entry name" value="DinF"/>
    <property type="match status" value="1"/>
</dbReference>
<sequence length="457" mass="50366">MSDISYSDLNNNIKTNYMFSNKYLMKLFIPLIIEVFLEYLVGLIDSIMVASVGESAVSAVFLVDFVIAFLISIFAAVATGGAVASGQHIGANNIEKADDSINQLIRFLLLFSVFITLIIYLFKDAIFSALFGSITDEVRNEANIYMLIVAASIPFLAVYNGGASMFRTIGNSKISMKIMISMNILNVIGNALLIYVFKMGIAGAAISTLISRIGSALIITILGLNKKNLIFIKNKIMYKMDLNTIKRILSVGIPYGIENGMFYLGRLLILSLISTFGTASIAANSVSTLIASLEVLPGMAIGLGLTTIISQCVGANDYNQTKYYTKKIIAIIYVSQTITSAIMLAILPIILNIYHLSAEATGYTYKLSWYHAIMMIIWPLGYSLPVVFRASGDAKFPMIVASVSMVLCRIVLAYVFALYFKMGMVGTWIAMFVDWIVKAIIFTFRYLSGKWIKFKYS</sequence>
<evidence type="ECO:0000256" key="3">
    <source>
        <dbReference type="ARBA" id="ARBA00022449"/>
    </source>
</evidence>
<organism evidence="11 12">
    <name type="scientific">Brachyspira suanatina</name>
    <dbReference type="NCBI Taxonomy" id="381802"/>
    <lineage>
        <taxon>Bacteria</taxon>
        <taxon>Pseudomonadati</taxon>
        <taxon>Spirochaetota</taxon>
        <taxon>Spirochaetia</taxon>
        <taxon>Brachyspirales</taxon>
        <taxon>Brachyspiraceae</taxon>
        <taxon>Brachyspira</taxon>
    </lineage>
</organism>
<keyword evidence="5 10" id="KW-0812">Transmembrane</keyword>
<dbReference type="RefSeq" id="WP_048594548.1">
    <property type="nucleotide sequence ID" value="NZ_CVLB01000001.1"/>
</dbReference>
<dbReference type="EMBL" id="CVLB01000001">
    <property type="protein sequence ID" value="CRF33333.1"/>
    <property type="molecule type" value="Genomic_DNA"/>
</dbReference>
<dbReference type="InterPro" id="IPR050222">
    <property type="entry name" value="MATE_MdtK"/>
</dbReference>
<dbReference type="InterPro" id="IPR002528">
    <property type="entry name" value="MATE_fam"/>
</dbReference>
<evidence type="ECO:0000256" key="9">
    <source>
        <dbReference type="ARBA" id="ARBA00031636"/>
    </source>
</evidence>
<dbReference type="Proteomes" id="UP000043763">
    <property type="component" value="Unassembled WGS sequence"/>
</dbReference>
<evidence type="ECO:0000313" key="12">
    <source>
        <dbReference type="Proteomes" id="UP000043763"/>
    </source>
</evidence>
<evidence type="ECO:0000256" key="2">
    <source>
        <dbReference type="ARBA" id="ARBA00022448"/>
    </source>
</evidence>
<protein>
    <recommendedName>
        <fullName evidence="9">Multidrug-efflux transporter</fullName>
    </recommendedName>
</protein>
<evidence type="ECO:0000256" key="1">
    <source>
        <dbReference type="ARBA" id="ARBA00004651"/>
    </source>
</evidence>
<gene>
    <name evidence="11" type="ORF">BRSU_1382</name>
</gene>
<dbReference type="InterPro" id="IPR048279">
    <property type="entry name" value="MdtK-like"/>
</dbReference>
<dbReference type="Pfam" id="PF01554">
    <property type="entry name" value="MatE"/>
    <property type="match status" value="2"/>
</dbReference>
<reference evidence="12" key="1">
    <citation type="submission" date="2015-04" db="EMBL/GenBank/DDBJ databases">
        <authorList>
            <person name="Mushtaq Mamoona"/>
        </authorList>
    </citation>
    <scope>NUCLEOTIDE SEQUENCE [LARGE SCALE GENOMIC DNA]</scope>
    <source>
        <strain evidence="12">AN4859/03</strain>
    </source>
</reference>
<dbReference type="GO" id="GO:0006811">
    <property type="term" value="P:monoatomic ion transport"/>
    <property type="evidence" value="ECO:0007669"/>
    <property type="project" value="UniProtKB-KW"/>
</dbReference>
<feature type="transmembrane region" description="Helical" evidence="10">
    <location>
        <begin position="263"/>
        <end position="283"/>
    </location>
</feature>
<feature type="transmembrane region" description="Helical" evidence="10">
    <location>
        <begin position="295"/>
        <end position="316"/>
    </location>
</feature>
<feature type="transmembrane region" description="Helical" evidence="10">
    <location>
        <begin position="23"/>
        <end position="44"/>
    </location>
</feature>
<dbReference type="AlphaFoldDB" id="A0A0G4K6R8"/>
<feature type="transmembrane region" description="Helical" evidence="10">
    <location>
        <begin position="203"/>
        <end position="224"/>
    </location>
</feature>
<feature type="transmembrane region" description="Helical" evidence="10">
    <location>
        <begin position="142"/>
        <end position="166"/>
    </location>
</feature>
<evidence type="ECO:0000256" key="10">
    <source>
        <dbReference type="SAM" id="Phobius"/>
    </source>
</evidence>
<feature type="transmembrane region" description="Helical" evidence="10">
    <location>
        <begin position="328"/>
        <end position="355"/>
    </location>
</feature>
<comment type="subcellular location">
    <subcellularLocation>
        <location evidence="1">Cell membrane</location>
        <topology evidence="1">Multi-pass membrane protein</topology>
    </subcellularLocation>
</comment>